<dbReference type="GO" id="GO:0070593">
    <property type="term" value="P:dendrite self-avoidance"/>
    <property type="evidence" value="ECO:0007669"/>
    <property type="project" value="TreeGrafter"/>
</dbReference>
<evidence type="ECO:0000256" key="2">
    <source>
        <dbReference type="ARBA" id="ARBA00023319"/>
    </source>
</evidence>
<feature type="domain" description="Ig-like" evidence="4">
    <location>
        <begin position="3477"/>
        <end position="3568"/>
    </location>
</feature>
<feature type="domain" description="Ig-like" evidence="4">
    <location>
        <begin position="1651"/>
        <end position="1746"/>
    </location>
</feature>
<feature type="domain" description="Ig-like" evidence="4">
    <location>
        <begin position="214"/>
        <end position="303"/>
    </location>
</feature>
<dbReference type="PROSITE" id="PS50835">
    <property type="entry name" value="IG_LIKE"/>
    <property type="match status" value="39"/>
</dbReference>
<feature type="domain" description="Ig-like" evidence="4">
    <location>
        <begin position="2418"/>
        <end position="2515"/>
    </location>
</feature>
<name>A0AAV4W1I2_9ARAC</name>
<dbReference type="GO" id="GO:0005886">
    <property type="term" value="C:plasma membrane"/>
    <property type="evidence" value="ECO:0007669"/>
    <property type="project" value="TreeGrafter"/>
</dbReference>
<keyword evidence="1" id="KW-1015">Disulfide bond</keyword>
<feature type="domain" description="Ig-like" evidence="4">
    <location>
        <begin position="2228"/>
        <end position="2318"/>
    </location>
</feature>
<dbReference type="InterPro" id="IPR003598">
    <property type="entry name" value="Ig_sub2"/>
</dbReference>
<dbReference type="FunFam" id="2.60.40.10:FF:000104">
    <property type="entry name" value="Down syndrome cell adhesion molecule b"/>
    <property type="match status" value="14"/>
</dbReference>
<feature type="domain" description="Ig-like" evidence="4">
    <location>
        <begin position="2911"/>
        <end position="2991"/>
    </location>
</feature>
<dbReference type="InterPro" id="IPR036179">
    <property type="entry name" value="Ig-like_dom_sf"/>
</dbReference>
<dbReference type="GO" id="GO:0007411">
    <property type="term" value="P:axon guidance"/>
    <property type="evidence" value="ECO:0007669"/>
    <property type="project" value="TreeGrafter"/>
</dbReference>
<feature type="domain" description="Ig-like" evidence="4">
    <location>
        <begin position="1844"/>
        <end position="1935"/>
    </location>
</feature>
<proteinExistence type="predicted"/>
<dbReference type="InterPro" id="IPR013106">
    <property type="entry name" value="Ig_V-set"/>
</dbReference>
<dbReference type="FunFam" id="2.60.40.10:FF:000032">
    <property type="entry name" value="palladin isoform X1"/>
    <property type="match status" value="2"/>
</dbReference>
<evidence type="ECO:0000313" key="5">
    <source>
        <dbReference type="EMBL" id="GIY76268.1"/>
    </source>
</evidence>
<feature type="domain" description="Ig-like" evidence="4">
    <location>
        <begin position="1755"/>
        <end position="1835"/>
    </location>
</feature>
<dbReference type="FunFam" id="2.60.40.10:FF:000719">
    <property type="entry name" value="nephrin isoform X1"/>
    <property type="match status" value="1"/>
</dbReference>
<feature type="domain" description="Ig-like" evidence="4">
    <location>
        <begin position="597"/>
        <end position="680"/>
    </location>
</feature>
<comment type="caution">
    <text evidence="5">The sequence shown here is derived from an EMBL/GenBank/DDBJ whole genome shotgun (WGS) entry which is preliminary data.</text>
</comment>
<feature type="domain" description="Ig-like" evidence="4">
    <location>
        <begin position="1366"/>
        <end position="1451"/>
    </location>
</feature>
<feature type="domain" description="Ig-like" evidence="4">
    <location>
        <begin position="789"/>
        <end position="873"/>
    </location>
</feature>
<feature type="domain" description="Ig-like" evidence="4">
    <location>
        <begin position="2615"/>
        <end position="2705"/>
    </location>
</feature>
<feature type="domain" description="Ig-like" evidence="4">
    <location>
        <begin position="116"/>
        <end position="207"/>
    </location>
</feature>
<dbReference type="GO" id="GO:0030424">
    <property type="term" value="C:axon"/>
    <property type="evidence" value="ECO:0007669"/>
    <property type="project" value="TreeGrafter"/>
</dbReference>
<feature type="domain" description="Ig-like" evidence="4">
    <location>
        <begin position="1174"/>
        <end position="1258"/>
    </location>
</feature>
<sequence>MWEIYGLLLMLPSYCSSKGVLEVQPFSFPQSITEGERVIAACTTKSGSRSGSQLTFKWLKDGKELSARAQVKTFGDFSNIVIDSVSEEDSGNYTCLVSGDGLQDSFVAQLTVMVPPQWVVAPTDLNIFSGEFLHIGCSASGKPTPLISWLKSDGIVNDNLAAVVSSENIRLPPNGSLIINNVQKLDEGLYQCLATNSIGQNLKKTISISVSASPKIQAFSFPIDVIIGQKASAMCTAISGEQPLEFRWLKNGKEIVSGSQITIRTLVDVSVLVIEAVDASSTANYTCQLKAAGKIDSYTTILEVKEPSKWANNIQDQDLKAGVNITLECKAEGIPTPKVTWKKKIDPESDATASIEHQQQIPGNSKLLLLNTRPEHSGYYVCEAENNIGKLISRTIYVNVLGHNSLKILPFSFPKSILGKRAIAMCATSTGEKVDFKWVKNGKDITMRKNVDVRSYPDLSNLVIDPLTEDDNGNYTCIVTSRGASASYTTTLDVLVPPSWKTMPRDIDAINGDSIILNCEALGKPQPVVTWFRTNGANPDFVPIMSAIHSNGSLILNNVSKEAEGMYKCNISNGVGMSLGKSILLKVIGQHLLKIQPFSFPPESSVIGKRVSATCTPSAGMKMEIKWLRNGKELSKSTNVDIRSFSDLSNLVIDPLTEEDSGNYTCVVNAKGMTASYTTSLEVLVPPSWKQMPRDIDALSGDPVSLQCKGSGTPNPTVIWSRTLGENVDFSPIMSSNDLNILPNGSLYLNSITKKDEGLYKCNVSNGIGTPLLKTIVVRVIGDSLQIQPFTFPSKSVIGKRVSVLCTTSVGEKMEFKWFRNDRELTKGKNVDIRSFADLSTLVIDPLTEEDSGNYTCSANNRGLTASYTTDLNVLVPPSWNHIPTDVDALSGDDITINCKGLGTPKPIITWSRTQGDSGEFIPLNNLPQQTILSNGSLQMNSISKEDEGMYKCNISNGIGSSLIKTIVIKVIGGNSLKIQPFSFPSDSAIGKRVSITCTPLQGEKMEFKWLRNGHEIPPGRQNINIASLAMFSNLIIDPLTSEDSGNYTCVVSTRGLTGSYTTPLDVLVPPSWEFAPTDTDASNGDSLLLNCKGTGKPEPSVTWSKTNGEAFEFTMISSSSQANILPNGSLSIQSVSKEDEGMYKCNISNGIGKPLVKTILVKVIADHSLKIQPFSFPSESVIGKRVSATCTPSSGEKMEFKWLKNGKELAKGLSVDIRTFPDLSALVIDPLTEEDSGNYTCVVNSRGTTATFTTTLQVLVPPSWTLVPNDVEALSGDSMMLNCKASGTPKPVITWSRSQSDTMDFIPISSLPDVSAFANGSLQLTSVKKDDEGMYKCNISNGIGTSLVKTIIVRVIGGSSLRIQPFSFPSDSAIGKRVSVTCTPLTGEKMEFKWFRNGQELSSGRQNINILSYPMLSNLIIDPLTSEDSGNYTCVVSTRGLTGSFTTNLDVLIPPSWILAPSDTDASSGDSLMLHCKGSGRPEPLVSWYKTLNSGKHSDFVQISGSNEVSVFLNGTLYFPAVKKEDESMYKCNISNGIGNDLTKTIIIKVIADSSLKIQPFQFPSESTVIGKRVSATCTPSAGEKMEFKWLKNGIEILHKKQNMNILSYPVLSTIVIDPLTSEDSGNYTCVVSARGLSGSYTTSLEVLVPSAWKIIPQDYDAVSGETVVLHCQGTGKPEPTTNWFRTIGRSNEFAAAIGSSRLLISQNGSLILSEIMKEDEGMYKCNVSNQIGSDLVKTVIVKVTGEGSFKIQPFSFPARSVIGERITTICATSTNEKMVFKWLKNGREISNSNNIQVRSFPEFSTLILDSLSEDDAGNYTCVASSRGFTETFTTVLEVLIPPSWIKFSSDVEAVNGDKISLDCFGSGKPNPKSSWSRSLAQSVDYVPMMNSTSTIIFLNGTLILNEIKKEEEGLYKCNLSNGIGTPLLKTIVVKVIGITAFKIQPFFFPTTSIIGKRVITTCATTTGGKVEFKWLKNGHEIVKNSKINVRSFPELSNIIIDPLSDEDSGNYTCVASARGHSESYTTILEVLAPPMWKISPVDVEAINGDAIVLNCYGTGKPEPVVAWSRISGSSADYIPLSNSDQYEMQRNGSLILKEIQKENEGMYKCNISNGIGDPLIKTIIVKVIGGNLKLQPFNFPASPTIGQRVNAMCATVAAANKMEFHWYKDGIELVKTNRIQIIAFSEFSSLIIDPLAEEDTGNYTCKVTSRGISDSYTSALQVLIPPSWKYKPTDIEATSGENIYLNCAGTGKPAPVGKWTKLSSLETDGVALHNTENISIHSNGTLEIRFVSKDNEGYYQCSMSNGVGTELKKDVNIKVIDVWKIQPFSFPTAARIGQRVTAICSTSSGRRLTFEWLKDGKTLKENQNLKMITVSDVSTIIFESVSETDSGNYTCVAKSEGVTDMFVASLNINVPPEWLNSPSDKEVLFGETVVFSCSATGKPKPSMKWSRFNEMEGKYHLLIADVNVRQDKIMLINNGSLIVKNASKEDEGIYQCNVSNEIGSSLSKSASLRVIGGNLKLQPFNFPASPTIGQRVNAMCATVAATNKMEFYWYKDGGELVKTNRIQILSLSEISNLIIDPLSEEDTGNYTCKVTSRGISDSYTAALHVLIPPSWKYKPVDIEATSGENVYLNCAGIGKPAPVGKWTKLSNIDANGIALQNTENLSIHANGTLEIHFVNKDNEGYYQCSVSNGVGTELKKDVNVKVIDTWKIQPFIFPTTARIGQRVSASCSTSGGRRLTFEWLKDGNLLKESQNLKMITVSDVSNIIFESVSETDSGNYTCVAKSEGVTDMFVASLNINVPPEWLNSPSDKEILFGETVVFPCSAIGKPKPSIKWNRFNDMDGKYHLLISDAILKHDKMSLMNNGSLVITNVSKGDEGIYQCNVSNEIGSSLAKSGSLRVIDAWKIQPFIFPPLLTVGTRASTVCSTSKGTGLQFQWLRNGNRLDQSANVQIRSYTDSSMILIESLKEDDTGNYTCIVKSDQKTDSFTAVLVVLVPPSWIQRPTDKDVLAGDSVFVPCYVSGKPDPVIQWSFSKLEETIFANIVSSETSNIHSNGSLFLKDIQKSHEGLYKCNASNGVGSALEATMSLRVIGAPKIQKFLFPDQVISGTKTSVICTAISGVSPMEFKWFKNGHSLKTNHKATIRTYADFSVIFLEDVDQNSSGNYTCDLKGPTGSDSYTAILEVKEAPKWIKQPKDTILNSGANVTLECVANGHPLPNVTWKKSSGGVQEHYEMVRGQKQTGGKSILEIKQASTEDSGFYICVAENDISSIKTNGIIVSVSASPKIQPFNLASHFRTGEKVTLFCAIKSGSTPFTFSWMKNSQTLTEDASVEIHQLKDFSSLVFPSLTLESRGNYTCKVSNAFGSDFYTEYLNVVVPPNWRKLPQDQEVVVGEDISIQCEVEGYPVPVILWKRHDKDSLNKALLQKNARIKTENGILEINGVTEEDEGEYTCEASNGIGNGISHNVILSVLGYPRIQPFYFPEKLTEGQKTKVLCTVIDGTGPFKFIWYKNDRSLATSPTLTIQNGEEYSMLFFNSLSTDHGGNYSCVVTNALGRDSYSSHLVINVPPSLIQEPADQTLEEGNVASFHCQASGFPEPVVTWMREEGSKDSFEDERIKTFPNGTMVLSNVKKTDEGIYKCIVSNNIGQDLHKIVSLTVIVPARFEEKFTMKNVRRGETATLKCEAVGDKPLSITWTKDKAEIDFKKHTRLEKFDRDIEKGLSSELIIRTSDRKDGALYGCLAKNEYGSDERKC</sequence>
<feature type="domain" description="Ig-like" evidence="4">
    <location>
        <begin position="3381"/>
        <end position="3472"/>
    </location>
</feature>
<dbReference type="SMART" id="SM00406">
    <property type="entry name" value="IGv"/>
    <property type="match status" value="14"/>
</dbReference>
<evidence type="ECO:0000256" key="3">
    <source>
        <dbReference type="SAM" id="SignalP"/>
    </source>
</evidence>
<feature type="domain" description="Ig-like" evidence="4">
    <location>
        <begin position="3663"/>
        <end position="3755"/>
    </location>
</feature>
<dbReference type="InterPro" id="IPR003599">
    <property type="entry name" value="Ig_sub"/>
</dbReference>
<feature type="signal peptide" evidence="3">
    <location>
        <begin position="1"/>
        <end position="17"/>
    </location>
</feature>
<dbReference type="SUPFAM" id="SSF48726">
    <property type="entry name" value="Immunoglobulin"/>
    <property type="match status" value="39"/>
</dbReference>
<feature type="domain" description="Ig-like" evidence="4">
    <location>
        <begin position="2805"/>
        <end position="2902"/>
    </location>
</feature>
<dbReference type="SMART" id="SM00408">
    <property type="entry name" value="IGc2"/>
    <property type="match status" value="39"/>
</dbReference>
<dbReference type="GO" id="GO:0098632">
    <property type="term" value="F:cell-cell adhesion mediator activity"/>
    <property type="evidence" value="ECO:0007669"/>
    <property type="project" value="TreeGrafter"/>
</dbReference>
<feature type="domain" description="Ig-like" evidence="4">
    <location>
        <begin position="1071"/>
        <end position="1151"/>
    </location>
</feature>
<feature type="domain" description="Ig-like" evidence="4">
    <location>
        <begin position="3191"/>
        <end position="3286"/>
    </location>
</feature>
<dbReference type="PRINTS" id="PR01832">
    <property type="entry name" value="VEGFRECEPTOR"/>
</dbReference>
<evidence type="ECO:0000256" key="1">
    <source>
        <dbReference type="ARBA" id="ARBA00023157"/>
    </source>
</evidence>
<feature type="domain" description="Ig-like" evidence="4">
    <location>
        <begin position="687"/>
        <end position="778"/>
    </location>
</feature>
<feature type="domain" description="Ig-like" evidence="4">
    <location>
        <begin position="3097"/>
        <end position="3182"/>
    </location>
</feature>
<feature type="domain" description="Ig-like" evidence="4">
    <location>
        <begin position="2525"/>
        <end position="2608"/>
    </location>
</feature>
<feature type="domain" description="Ig-like" evidence="4">
    <location>
        <begin position="2120"/>
        <end position="2223"/>
    </location>
</feature>
<feature type="domain" description="Ig-like" evidence="4">
    <location>
        <begin position="1561"/>
        <end position="1647"/>
    </location>
</feature>
<feature type="domain" description="Ig-like" evidence="4">
    <location>
        <begin position="2716"/>
        <end position="2802"/>
    </location>
</feature>
<dbReference type="Gene3D" id="2.60.40.10">
    <property type="entry name" value="Immunoglobulins"/>
    <property type="match status" value="39"/>
</dbReference>
<dbReference type="FunFam" id="2.60.40.10:FF:000333">
    <property type="entry name" value="Down syndrome cell adhesion molecule"/>
    <property type="match status" value="3"/>
</dbReference>
<feature type="domain" description="Ig-like" evidence="4">
    <location>
        <begin position="3287"/>
        <end position="3378"/>
    </location>
</feature>
<protein>
    <submittedName>
        <fullName evidence="5">Titin</fullName>
    </submittedName>
</protein>
<feature type="domain" description="Ig-like" evidence="4">
    <location>
        <begin position="1456"/>
        <end position="1548"/>
    </location>
</feature>
<feature type="domain" description="Ig-like" evidence="4">
    <location>
        <begin position="3000"/>
        <end position="3090"/>
    </location>
</feature>
<dbReference type="Pfam" id="PF13927">
    <property type="entry name" value="Ig_3"/>
    <property type="match status" value="20"/>
</dbReference>
<feature type="domain" description="Ig-like" evidence="4">
    <location>
        <begin position="498"/>
        <end position="584"/>
    </location>
</feature>
<dbReference type="GO" id="GO:0007156">
    <property type="term" value="P:homophilic cell adhesion via plasma membrane adhesion molecules"/>
    <property type="evidence" value="ECO:0007669"/>
    <property type="project" value="TreeGrafter"/>
</dbReference>
<keyword evidence="6" id="KW-1185">Reference proteome</keyword>
<dbReference type="InterPro" id="IPR013098">
    <property type="entry name" value="Ig_I-set"/>
</dbReference>
<gene>
    <name evidence="5" type="primary">Ttn</name>
    <name evidence="5" type="ORF">CDAR_557411</name>
</gene>
<reference evidence="5 6" key="1">
    <citation type="submission" date="2021-06" db="EMBL/GenBank/DDBJ databases">
        <title>Caerostris darwini draft genome.</title>
        <authorList>
            <person name="Kono N."/>
            <person name="Arakawa K."/>
        </authorList>
    </citation>
    <scope>NUCLEOTIDE SEQUENCE [LARGE SCALE GENOMIC DNA]</scope>
</reference>
<dbReference type="PANTHER" id="PTHR10075:SF100">
    <property type="entry name" value="FASCICLIN-2"/>
    <property type="match status" value="1"/>
</dbReference>
<evidence type="ECO:0000313" key="6">
    <source>
        <dbReference type="Proteomes" id="UP001054837"/>
    </source>
</evidence>
<dbReference type="InterPro" id="IPR007110">
    <property type="entry name" value="Ig-like_dom"/>
</dbReference>
<keyword evidence="3" id="KW-0732">Signal</keyword>
<feature type="domain" description="Ig-like" evidence="4">
    <location>
        <begin position="3571"/>
        <end position="3657"/>
    </location>
</feature>
<dbReference type="EMBL" id="BPLQ01013974">
    <property type="protein sequence ID" value="GIY76268.1"/>
    <property type="molecule type" value="Genomic_DNA"/>
</dbReference>
<dbReference type="CDD" id="cd00096">
    <property type="entry name" value="Ig"/>
    <property type="match status" value="4"/>
</dbReference>
<dbReference type="Proteomes" id="UP001054837">
    <property type="component" value="Unassembled WGS sequence"/>
</dbReference>
<feature type="domain" description="Ig-like" evidence="4">
    <location>
        <begin position="1947"/>
        <end position="2027"/>
    </location>
</feature>
<keyword evidence="2" id="KW-0393">Immunoglobulin domain</keyword>
<feature type="domain" description="Ig-like" evidence="4">
    <location>
        <begin position="307"/>
        <end position="393"/>
    </location>
</feature>
<dbReference type="SMART" id="SM00409">
    <property type="entry name" value="IG"/>
    <property type="match status" value="39"/>
</dbReference>
<dbReference type="InterPro" id="IPR013783">
    <property type="entry name" value="Ig-like_fold"/>
</dbReference>
<evidence type="ECO:0000259" key="4">
    <source>
        <dbReference type="PROSITE" id="PS50835"/>
    </source>
</evidence>
<feature type="domain" description="Ig-like" evidence="4">
    <location>
        <begin position="2329"/>
        <end position="2415"/>
    </location>
</feature>
<feature type="domain" description="Ig-like" evidence="4">
    <location>
        <begin position="878"/>
        <end position="968"/>
    </location>
</feature>
<feature type="domain" description="Ig-like" evidence="4">
    <location>
        <begin position="12"/>
        <end position="111"/>
    </location>
</feature>
<feature type="domain" description="Ig-like" evidence="4">
    <location>
        <begin position="1263"/>
        <end position="1354"/>
    </location>
</feature>
<organism evidence="5 6">
    <name type="scientific">Caerostris darwini</name>
    <dbReference type="NCBI Taxonomy" id="1538125"/>
    <lineage>
        <taxon>Eukaryota</taxon>
        <taxon>Metazoa</taxon>
        <taxon>Ecdysozoa</taxon>
        <taxon>Arthropoda</taxon>
        <taxon>Chelicerata</taxon>
        <taxon>Arachnida</taxon>
        <taxon>Araneae</taxon>
        <taxon>Araneomorphae</taxon>
        <taxon>Entelegynae</taxon>
        <taxon>Araneoidea</taxon>
        <taxon>Araneidae</taxon>
        <taxon>Caerostris</taxon>
    </lineage>
</organism>
<feature type="domain" description="Ig-like" evidence="4">
    <location>
        <begin position="981"/>
        <end position="1066"/>
    </location>
</feature>
<accession>A0AAV4W1I2</accession>
<dbReference type="Pfam" id="PF07679">
    <property type="entry name" value="I-set"/>
    <property type="match status" value="19"/>
</dbReference>
<feature type="chain" id="PRO_5043528720" evidence="3">
    <location>
        <begin position="18"/>
        <end position="3755"/>
    </location>
</feature>
<feature type="domain" description="Ig-like" evidence="4">
    <location>
        <begin position="419"/>
        <end position="493"/>
    </location>
</feature>
<feature type="domain" description="Ig-like" evidence="4">
    <location>
        <begin position="2036"/>
        <end position="2116"/>
    </location>
</feature>
<dbReference type="PANTHER" id="PTHR10075">
    <property type="entry name" value="BASIGIN RELATED"/>
    <property type="match status" value="1"/>
</dbReference>